<keyword evidence="1" id="KW-1133">Transmembrane helix</keyword>
<dbReference type="GO" id="GO:0016746">
    <property type="term" value="F:acyltransferase activity"/>
    <property type="evidence" value="ECO:0007669"/>
    <property type="project" value="UniProtKB-KW"/>
</dbReference>
<dbReference type="Proteomes" id="UP000282876">
    <property type="component" value="Unassembled WGS sequence"/>
</dbReference>
<dbReference type="Pfam" id="PF01553">
    <property type="entry name" value="Acyltransferase"/>
    <property type="match status" value="1"/>
</dbReference>
<sequence length="344" mass="42075">MKRLLNILVFMILSIFYFLMCIFLFFLLIIVDIFVKNGRRREKIMKFLQFIFYHVTLIYFGFYFCKPIPISYNRKVFDSKKCLAISNHITNYDWWFFFVILNHFGKFYNLKIVLKKSLEKVPLFGYAMKVYGYIFLSRKITEDEDVLDRKLKEINLLNDYTLLFFPEGTVFESGTKERSLKYSLAHNIKINNKPFPHDRVLLPKKTGYKIVLKKMITFDSLLDFTIGTIPYEKMPYEKYNFKNIFVDRTQIFNLFFILDYKNDKHELYNDDFIYHDFYLKELALKEMDTQNDFDGNKLHSVHQKMYKYKKDDLIYEEVCTWKNRYYFVILFFYFVVFYLGYLIF</sequence>
<evidence type="ECO:0000313" key="4">
    <source>
        <dbReference type="Proteomes" id="UP000282876"/>
    </source>
</evidence>
<keyword evidence="1" id="KW-0812">Transmembrane</keyword>
<dbReference type="VEuPathDB" id="MicrosporidiaDB:TUBRATIS_12380"/>
<feature type="domain" description="Phospholipid/glycerol acyltransferase" evidence="2">
    <location>
        <begin position="82"/>
        <end position="209"/>
    </location>
</feature>
<name>A0A437AMK7_9MICR</name>
<evidence type="ECO:0000256" key="1">
    <source>
        <dbReference type="SAM" id="Phobius"/>
    </source>
</evidence>
<protein>
    <submittedName>
        <fullName evidence="3">1-acylglycerol-3-phosphate O-acyltransferase</fullName>
    </submittedName>
</protein>
<dbReference type="PANTHER" id="PTHR10983:SF16">
    <property type="entry name" value="LYSOCARDIOLIPIN ACYLTRANSFERASE 1"/>
    <property type="match status" value="1"/>
</dbReference>
<comment type="caution">
    <text evidence="3">The sequence shown here is derived from an EMBL/GenBank/DDBJ whole genome shotgun (WGS) entry which is preliminary data.</text>
</comment>
<dbReference type="InterPro" id="IPR002123">
    <property type="entry name" value="Plipid/glycerol_acylTrfase"/>
</dbReference>
<proteinExistence type="predicted"/>
<feature type="transmembrane region" description="Helical" evidence="1">
    <location>
        <begin position="6"/>
        <end position="35"/>
    </location>
</feature>
<dbReference type="AlphaFoldDB" id="A0A437AMK7"/>
<dbReference type="GO" id="GO:0005783">
    <property type="term" value="C:endoplasmic reticulum"/>
    <property type="evidence" value="ECO:0007669"/>
    <property type="project" value="TreeGrafter"/>
</dbReference>
<dbReference type="SMART" id="SM00563">
    <property type="entry name" value="PlsC"/>
    <property type="match status" value="1"/>
</dbReference>
<keyword evidence="3" id="KW-0808">Transferase</keyword>
<keyword evidence="3" id="KW-0012">Acyltransferase</keyword>
<dbReference type="GO" id="GO:0036149">
    <property type="term" value="P:phosphatidylinositol acyl-chain remodeling"/>
    <property type="evidence" value="ECO:0007669"/>
    <property type="project" value="TreeGrafter"/>
</dbReference>
<accession>A0A437AMK7</accession>
<feature type="transmembrane region" description="Helical" evidence="1">
    <location>
        <begin position="325"/>
        <end position="343"/>
    </location>
</feature>
<dbReference type="PANTHER" id="PTHR10983">
    <property type="entry name" value="1-ACYLGLYCEROL-3-PHOSPHATE ACYLTRANSFERASE-RELATED"/>
    <property type="match status" value="1"/>
</dbReference>
<feature type="transmembrane region" description="Helical" evidence="1">
    <location>
        <begin position="47"/>
        <end position="64"/>
    </location>
</feature>
<evidence type="ECO:0000259" key="2">
    <source>
        <dbReference type="SMART" id="SM00563"/>
    </source>
</evidence>
<gene>
    <name evidence="3" type="ORF">TUBRATIS_12380</name>
</gene>
<keyword evidence="4" id="KW-1185">Reference proteome</keyword>
<dbReference type="EMBL" id="RCSS01000265">
    <property type="protein sequence ID" value="RVD92257.1"/>
    <property type="molecule type" value="Genomic_DNA"/>
</dbReference>
<keyword evidence="1" id="KW-0472">Membrane</keyword>
<organism evidence="3 4">
    <name type="scientific">Tubulinosema ratisbonensis</name>
    <dbReference type="NCBI Taxonomy" id="291195"/>
    <lineage>
        <taxon>Eukaryota</taxon>
        <taxon>Fungi</taxon>
        <taxon>Fungi incertae sedis</taxon>
        <taxon>Microsporidia</taxon>
        <taxon>Tubulinosematoidea</taxon>
        <taxon>Tubulinosematidae</taxon>
        <taxon>Tubulinosema</taxon>
    </lineage>
</organism>
<evidence type="ECO:0000313" key="3">
    <source>
        <dbReference type="EMBL" id="RVD92257.1"/>
    </source>
</evidence>
<dbReference type="OrthoDB" id="189226at2759"/>
<dbReference type="CDD" id="cd07990">
    <property type="entry name" value="LPLAT_LCLAT1-like"/>
    <property type="match status" value="1"/>
</dbReference>
<dbReference type="SUPFAM" id="SSF69593">
    <property type="entry name" value="Glycerol-3-phosphate (1)-acyltransferase"/>
    <property type="match status" value="1"/>
</dbReference>
<reference evidence="3 4" key="1">
    <citation type="submission" date="2018-10" db="EMBL/GenBank/DDBJ databases">
        <title>Draft genome sequence of the microsporidian Tubulinosema ratisbonensis.</title>
        <authorList>
            <person name="Polonais V."/>
            <person name="Peyretaillade E."/>
            <person name="Niehus S."/>
            <person name="Wawrzyniak I."/>
            <person name="Franchet A."/>
            <person name="Gaspin C."/>
            <person name="Reichstadt M."/>
            <person name="Belser C."/>
            <person name="Labadie K."/>
            <person name="Delbac F."/>
            <person name="Ferrandon D."/>
        </authorList>
    </citation>
    <scope>NUCLEOTIDE SEQUENCE [LARGE SCALE GENOMIC DNA]</scope>
    <source>
        <strain evidence="3 4">Franzen</strain>
    </source>
</reference>
<dbReference type="STRING" id="291195.A0A437AMK7"/>